<dbReference type="InterPro" id="IPR001264">
    <property type="entry name" value="Glyco_trans_51"/>
</dbReference>
<dbReference type="EMBL" id="CP015519">
    <property type="protein sequence ID" value="APG28194.1"/>
    <property type="molecule type" value="Genomic_DNA"/>
</dbReference>
<dbReference type="GO" id="GO:0008658">
    <property type="term" value="F:penicillin binding"/>
    <property type="evidence" value="ECO:0007669"/>
    <property type="project" value="InterPro"/>
</dbReference>
<dbReference type="UniPathway" id="UPA00219"/>
<evidence type="ECO:0000256" key="4">
    <source>
        <dbReference type="ARBA" id="ARBA00007739"/>
    </source>
</evidence>
<keyword evidence="8" id="KW-0808">Transferase</keyword>
<evidence type="ECO:0000256" key="14">
    <source>
        <dbReference type="ARBA" id="ARBA00023136"/>
    </source>
</evidence>
<evidence type="ECO:0000259" key="21">
    <source>
        <dbReference type="Pfam" id="PF00905"/>
    </source>
</evidence>
<dbReference type="GO" id="GO:0006508">
    <property type="term" value="P:proteolysis"/>
    <property type="evidence" value="ECO:0007669"/>
    <property type="project" value="UniProtKB-KW"/>
</dbReference>
<comment type="pathway">
    <text evidence="2">Cell wall biogenesis; peptidoglycan biosynthesis.</text>
</comment>
<dbReference type="InterPro" id="IPR012338">
    <property type="entry name" value="Beta-lactam/transpept-like"/>
</dbReference>
<dbReference type="STRING" id="1842532.A7E78_10250"/>
<comment type="catalytic activity">
    <reaction evidence="18">
        <text>[GlcNAc-(1-&gt;4)-Mur2Ac(oyl-L-Ala-gamma-D-Glu-L-Lys-D-Ala-D-Ala)](n)-di-trans,octa-cis-undecaprenyl diphosphate + beta-D-GlcNAc-(1-&gt;4)-Mur2Ac(oyl-L-Ala-gamma-D-Glu-L-Lys-D-Ala-D-Ala)-di-trans,octa-cis-undecaprenyl diphosphate = [GlcNAc-(1-&gt;4)-Mur2Ac(oyl-L-Ala-gamma-D-Glu-L-Lys-D-Ala-D-Ala)](n+1)-di-trans,octa-cis-undecaprenyl diphosphate + di-trans,octa-cis-undecaprenyl diphosphate + H(+)</text>
        <dbReference type="Rhea" id="RHEA:23708"/>
        <dbReference type="Rhea" id="RHEA-COMP:9602"/>
        <dbReference type="Rhea" id="RHEA-COMP:9603"/>
        <dbReference type="ChEBI" id="CHEBI:15378"/>
        <dbReference type="ChEBI" id="CHEBI:58405"/>
        <dbReference type="ChEBI" id="CHEBI:60033"/>
        <dbReference type="ChEBI" id="CHEBI:78435"/>
        <dbReference type="EC" id="2.4.99.28"/>
    </reaction>
</comment>
<dbReference type="PANTHER" id="PTHR32282">
    <property type="entry name" value="BINDING PROTEIN TRANSPEPTIDASE, PUTATIVE-RELATED"/>
    <property type="match status" value="1"/>
</dbReference>
<evidence type="ECO:0000256" key="11">
    <source>
        <dbReference type="ARBA" id="ARBA00022960"/>
    </source>
</evidence>
<comment type="pathway">
    <text evidence="19">Glycan biosynthesis.</text>
</comment>
<gene>
    <name evidence="23" type="ORF">A7E78_10250</name>
</gene>
<evidence type="ECO:0000256" key="9">
    <source>
        <dbReference type="ARBA" id="ARBA00022692"/>
    </source>
</evidence>
<evidence type="ECO:0000256" key="1">
    <source>
        <dbReference type="ARBA" id="ARBA00004370"/>
    </source>
</evidence>
<keyword evidence="5" id="KW-0121">Carboxypeptidase</keyword>
<comment type="subcellular location">
    <subcellularLocation>
        <location evidence="1">Membrane</location>
    </subcellularLocation>
</comment>
<evidence type="ECO:0000256" key="13">
    <source>
        <dbReference type="ARBA" id="ARBA00022989"/>
    </source>
</evidence>
<evidence type="ECO:0000256" key="7">
    <source>
        <dbReference type="ARBA" id="ARBA00022676"/>
    </source>
</evidence>
<feature type="domain" description="Glycosyl transferase family 51" evidence="22">
    <location>
        <begin position="58"/>
        <end position="232"/>
    </location>
</feature>
<evidence type="ECO:0000259" key="22">
    <source>
        <dbReference type="Pfam" id="PF00912"/>
    </source>
</evidence>
<dbReference type="SUPFAM" id="SSF56601">
    <property type="entry name" value="beta-lactamase/transpeptidase-like"/>
    <property type="match status" value="1"/>
</dbReference>
<dbReference type="GO" id="GO:0016020">
    <property type="term" value="C:membrane"/>
    <property type="evidence" value="ECO:0007669"/>
    <property type="project" value="UniProtKB-SubCell"/>
</dbReference>
<keyword evidence="11" id="KW-0133">Cell shape</keyword>
<keyword evidence="16" id="KW-0961">Cell wall biogenesis/degradation</keyword>
<evidence type="ECO:0000256" key="15">
    <source>
        <dbReference type="ARBA" id="ARBA00023268"/>
    </source>
</evidence>
<evidence type="ECO:0000256" key="6">
    <source>
        <dbReference type="ARBA" id="ARBA00022670"/>
    </source>
</evidence>
<dbReference type="Gene3D" id="3.40.710.10">
    <property type="entry name" value="DD-peptidase/beta-lactamase superfamily"/>
    <property type="match status" value="2"/>
</dbReference>
<dbReference type="GO" id="GO:0008360">
    <property type="term" value="P:regulation of cell shape"/>
    <property type="evidence" value="ECO:0007669"/>
    <property type="project" value="UniProtKB-KW"/>
</dbReference>
<dbReference type="Pfam" id="PF00912">
    <property type="entry name" value="Transgly"/>
    <property type="match status" value="1"/>
</dbReference>
<dbReference type="NCBIfam" id="TIGR02074">
    <property type="entry name" value="PBP_1a_fam"/>
    <property type="match status" value="1"/>
</dbReference>
<dbReference type="RefSeq" id="WP_072284157.1">
    <property type="nucleotide sequence ID" value="NZ_CP015519.1"/>
</dbReference>
<keyword evidence="24" id="KW-1185">Reference proteome</keyword>
<dbReference type="KEGG" id="pef:A7E78_10250"/>
<dbReference type="Proteomes" id="UP000182517">
    <property type="component" value="Chromosome"/>
</dbReference>
<dbReference type="Gene3D" id="1.10.3810.10">
    <property type="entry name" value="Biosynthetic peptidoglycan transglycosylase-like"/>
    <property type="match status" value="1"/>
</dbReference>
<evidence type="ECO:0000256" key="19">
    <source>
        <dbReference type="ARBA" id="ARBA00060592"/>
    </source>
</evidence>
<dbReference type="GO" id="GO:0004180">
    <property type="term" value="F:carboxypeptidase activity"/>
    <property type="evidence" value="ECO:0007669"/>
    <property type="project" value="UniProtKB-KW"/>
</dbReference>
<evidence type="ECO:0000256" key="20">
    <source>
        <dbReference type="SAM" id="Phobius"/>
    </source>
</evidence>
<name>A0A1L3GQJ7_9BACT</name>
<evidence type="ECO:0000256" key="12">
    <source>
        <dbReference type="ARBA" id="ARBA00022984"/>
    </source>
</evidence>
<dbReference type="InterPro" id="IPR023346">
    <property type="entry name" value="Lysozyme-like_dom_sf"/>
</dbReference>
<evidence type="ECO:0000256" key="8">
    <source>
        <dbReference type="ARBA" id="ARBA00022679"/>
    </source>
</evidence>
<evidence type="ECO:0000256" key="17">
    <source>
        <dbReference type="ARBA" id="ARBA00044770"/>
    </source>
</evidence>
<accession>A0A1L3GQJ7</accession>
<sequence length="800" mass="88434">MSPSKLLRILLLITGGLLVTMIVCLLGAYLYVSARLPKVETLADYKPPVITRILGDDGSLIAELYRERRILVPVSTMPRQLIEAFVAAEDAKFFQHKGLDLESIARAALKNIRAGGIVQGGSTITQQVAKSLLLTPERKFSRKFKEAILAWRMEKHLTKEEILYLYLNQIYLGHGAYGVQAAAENYFAKNVEDLSLAECAILAGLPQAPSRYSPYRHLKKAKDRQRYVLERMTQEGYIPAEDAIQALSEELVILPRSKPQIPGAAYFTEQVRRYLEKTFGSDLTLTGGLEVHTTMNLAMQQAAQQAVRNNLRNHDRRQGYRGPLRILDKQEQELFLAEQNTTWPEAPPVGERLEGLLIKGDKKELVVRIGSFTGFIPRKDLSWAGNLKIVAEGQPVKIDSNKKRVQMPVGSVLLVEVVRHQKDGKLDLALAQEPQAQGAMVALDPRSGEVKAMVGGYDFSQSQFNRAIQAKRLPGSAFKPLIYAAALDKGYTPATIVLDTPLIYREKGEQGQEKEWKPKNYRGSFSGPTSLRRALARSYNVVTIKILQDIGVRYAIGYAKKLGIESPLAADLTLALGSSAISPLELATAYSVFANGGVRFTPNYISKVVDRNGKVLESVDPADFPEGADDQQKLIRNPSERVISPDTAYLITNLMESVVQNGTGFRAKALGRPAAAKTGTTNDQKDAWFAGYVPQLIAVSWIGYDQERSLGKRETGSRAAAPAWVEFMKEALQSLPRQHFPVPDGIEFRPIDSDTGLLAPEDGSDVVFEAFASGTAPTHYAIESKQPSAQDFFKLDMEDL</sequence>
<comment type="similarity">
    <text evidence="4">In the N-terminal section; belongs to the glycosyltransferase 51 family.</text>
</comment>
<dbReference type="InterPro" id="IPR050396">
    <property type="entry name" value="Glycosyltr_51/Transpeptidase"/>
</dbReference>
<dbReference type="GO" id="GO:0008955">
    <property type="term" value="F:peptidoglycan glycosyltransferase activity"/>
    <property type="evidence" value="ECO:0007669"/>
    <property type="project" value="UniProtKB-EC"/>
</dbReference>
<keyword evidence="15" id="KW-0511">Multifunctional enzyme</keyword>
<evidence type="ECO:0000256" key="18">
    <source>
        <dbReference type="ARBA" id="ARBA00049902"/>
    </source>
</evidence>
<evidence type="ECO:0000256" key="16">
    <source>
        <dbReference type="ARBA" id="ARBA00023316"/>
    </source>
</evidence>
<keyword evidence="9 20" id="KW-0812">Transmembrane</keyword>
<dbReference type="Pfam" id="PF00905">
    <property type="entry name" value="Transpeptidase"/>
    <property type="match status" value="1"/>
</dbReference>
<dbReference type="AlphaFoldDB" id="A0A1L3GQJ7"/>
<dbReference type="PANTHER" id="PTHR32282:SF27">
    <property type="entry name" value="PENICILLIN-BINDING PROTEIN 1A"/>
    <property type="match status" value="1"/>
</dbReference>
<dbReference type="OrthoDB" id="9766909at2"/>
<dbReference type="GO" id="GO:0009252">
    <property type="term" value="P:peptidoglycan biosynthetic process"/>
    <property type="evidence" value="ECO:0007669"/>
    <property type="project" value="UniProtKB-UniPathway"/>
</dbReference>
<keyword evidence="10" id="KW-0378">Hydrolase</keyword>
<feature type="domain" description="Penicillin-binding protein transpeptidase" evidence="21">
    <location>
        <begin position="438"/>
        <end position="695"/>
    </location>
</feature>
<evidence type="ECO:0000313" key="24">
    <source>
        <dbReference type="Proteomes" id="UP000182517"/>
    </source>
</evidence>
<dbReference type="GO" id="GO:0071555">
    <property type="term" value="P:cell wall organization"/>
    <property type="evidence" value="ECO:0007669"/>
    <property type="project" value="UniProtKB-KW"/>
</dbReference>
<protein>
    <recommendedName>
        <fullName evidence="17">peptidoglycan glycosyltransferase</fullName>
        <ecNumber evidence="17">2.4.99.28</ecNumber>
    </recommendedName>
</protein>
<keyword evidence="12" id="KW-0573">Peptidoglycan synthesis</keyword>
<keyword evidence="14 20" id="KW-0472">Membrane</keyword>
<dbReference type="GO" id="GO:0030288">
    <property type="term" value="C:outer membrane-bounded periplasmic space"/>
    <property type="evidence" value="ECO:0007669"/>
    <property type="project" value="TreeGrafter"/>
</dbReference>
<evidence type="ECO:0000313" key="23">
    <source>
        <dbReference type="EMBL" id="APG28194.1"/>
    </source>
</evidence>
<evidence type="ECO:0000256" key="3">
    <source>
        <dbReference type="ARBA" id="ARBA00007090"/>
    </source>
</evidence>
<dbReference type="SUPFAM" id="SSF53955">
    <property type="entry name" value="Lysozyme-like"/>
    <property type="match status" value="1"/>
</dbReference>
<keyword evidence="7" id="KW-0328">Glycosyltransferase</keyword>
<evidence type="ECO:0000256" key="5">
    <source>
        <dbReference type="ARBA" id="ARBA00022645"/>
    </source>
</evidence>
<evidence type="ECO:0000256" key="2">
    <source>
        <dbReference type="ARBA" id="ARBA00004752"/>
    </source>
</evidence>
<comment type="similarity">
    <text evidence="3">In the C-terminal section; belongs to the transpeptidase family.</text>
</comment>
<evidence type="ECO:0000256" key="10">
    <source>
        <dbReference type="ARBA" id="ARBA00022801"/>
    </source>
</evidence>
<reference evidence="23 24" key="1">
    <citation type="journal article" date="2017" name="Genome Announc.">
        <title>Complete Genome Sequences of Two Acetylene-Fermenting Pelobacter acetylenicus Strains.</title>
        <authorList>
            <person name="Sutton J.M."/>
            <person name="Baesman S.M."/>
            <person name="Fierst J.L."/>
            <person name="Poret-Peterson A.T."/>
            <person name="Oremland R.S."/>
            <person name="Dunlap D.S."/>
            <person name="Akob D.M."/>
        </authorList>
    </citation>
    <scope>NUCLEOTIDE SEQUENCE [LARGE SCALE GENOMIC DNA]</scope>
    <source>
        <strain evidence="23 24">SFB93</strain>
    </source>
</reference>
<organism evidence="23 24">
    <name type="scientific">Syntrophotalea acetylenivorans</name>
    <dbReference type="NCBI Taxonomy" id="1842532"/>
    <lineage>
        <taxon>Bacteria</taxon>
        <taxon>Pseudomonadati</taxon>
        <taxon>Thermodesulfobacteriota</taxon>
        <taxon>Desulfuromonadia</taxon>
        <taxon>Desulfuromonadales</taxon>
        <taxon>Syntrophotaleaceae</taxon>
        <taxon>Syntrophotalea</taxon>
    </lineage>
</organism>
<dbReference type="InterPro" id="IPR036950">
    <property type="entry name" value="PBP_transglycosylase"/>
</dbReference>
<proteinExistence type="inferred from homology"/>
<dbReference type="FunFam" id="1.10.3810.10:FF:000003">
    <property type="entry name" value="Penicillin-binding protein 1a"/>
    <property type="match status" value="1"/>
</dbReference>
<dbReference type="EC" id="2.4.99.28" evidence="17"/>
<keyword evidence="6" id="KW-0645">Protease</keyword>
<dbReference type="InterPro" id="IPR001460">
    <property type="entry name" value="PCN-bd_Tpept"/>
</dbReference>
<keyword evidence="13 20" id="KW-1133">Transmembrane helix</keyword>
<feature type="transmembrane region" description="Helical" evidence="20">
    <location>
        <begin position="9"/>
        <end position="32"/>
    </location>
</feature>